<reference evidence="2" key="1">
    <citation type="journal article" date="2019" name="Int. J. Syst. Evol. Microbiol.">
        <title>The Global Catalogue of Microorganisms (GCM) 10K type strain sequencing project: providing services to taxonomists for standard genome sequencing and annotation.</title>
        <authorList>
            <consortium name="The Broad Institute Genomics Platform"/>
            <consortium name="The Broad Institute Genome Sequencing Center for Infectious Disease"/>
            <person name="Wu L."/>
            <person name="Ma J."/>
        </authorList>
    </citation>
    <scope>NUCLEOTIDE SEQUENCE [LARGE SCALE GENOMIC DNA]</scope>
    <source>
        <strain evidence="2">KCTC 52232</strain>
    </source>
</reference>
<comment type="caution">
    <text evidence="1">The sequence shown here is derived from an EMBL/GenBank/DDBJ whole genome shotgun (WGS) entry which is preliminary data.</text>
</comment>
<organism evidence="1 2">
    <name type="scientific">Mucilaginibacter antarcticus</name>
    <dbReference type="NCBI Taxonomy" id="1855725"/>
    <lineage>
        <taxon>Bacteria</taxon>
        <taxon>Pseudomonadati</taxon>
        <taxon>Bacteroidota</taxon>
        <taxon>Sphingobacteriia</taxon>
        <taxon>Sphingobacteriales</taxon>
        <taxon>Sphingobacteriaceae</taxon>
        <taxon>Mucilaginibacter</taxon>
    </lineage>
</organism>
<dbReference type="RefSeq" id="WP_377124502.1">
    <property type="nucleotide sequence ID" value="NZ_JBHUON010000005.1"/>
</dbReference>
<sequence length="300" mass="33425">MSRAKKLNILVPAVFLLFVGAYARHRHVVNQIIITGTLQVKEMNEISGIAASSINKNIFYVHNDSGDTSRFFAISSAGKLLSTIYYNGDPTEGKGVNDVEDIAVGPGPDSKKSYVYLGDIGDNGSVRPCINIYRLAEQAASIKEKNVNSTATAMHLKYPDGPDDAEAMMIDPLEKLIYIITKRSDSVSVFTTPLAFKSKDTVVMTFRTKLFFKGFKPFNWITAADISKDGKQVLVKSYEKIYHWTRDGKESIWQTLKRMPQEPNYQQEKQGEAIGFGADGSKFYTVSEGVFAPIYAYKTH</sequence>
<name>A0ABW5XME6_9SPHI</name>
<evidence type="ECO:0000313" key="2">
    <source>
        <dbReference type="Proteomes" id="UP001597601"/>
    </source>
</evidence>
<accession>A0ABW5XME6</accession>
<evidence type="ECO:0000313" key="1">
    <source>
        <dbReference type="EMBL" id="MFD2864207.1"/>
    </source>
</evidence>
<dbReference type="Proteomes" id="UP001597601">
    <property type="component" value="Unassembled WGS sequence"/>
</dbReference>
<dbReference type="EMBL" id="JBHUON010000005">
    <property type="protein sequence ID" value="MFD2864207.1"/>
    <property type="molecule type" value="Genomic_DNA"/>
</dbReference>
<proteinExistence type="predicted"/>
<keyword evidence="2" id="KW-1185">Reference proteome</keyword>
<gene>
    <name evidence="1" type="ORF">ACFSYC_05855</name>
</gene>
<protein>
    <submittedName>
        <fullName evidence="1">Uncharacterized protein</fullName>
    </submittedName>
</protein>
<dbReference type="SUPFAM" id="SSF50956">
    <property type="entry name" value="Thermostable phytase (3-phytase)"/>
    <property type="match status" value="1"/>
</dbReference>